<dbReference type="AlphaFoldDB" id="A0A9D2KUT3"/>
<gene>
    <name evidence="1" type="ORF">H9950_05905</name>
</gene>
<accession>A0A9D2KUT3</accession>
<sequence length="255" mass="30283">MMKLNDYKTVEYPTTLYKYRDWSNSLHKKILTKGVLYLAPPSSFEDVKDCNVPEKFPKKSELYDFFLEKSKKEYPNRNRNEHRQFARYWTEKSPLGNPRKLTKLIEELNNEFNDRFGVLSLTANCNNDTMWEKYANNHMGVCFGFDAKALFDCVGGGGEVQYVDKLPTIDFVKDDFVKKHVKNIFFKEKKWIFEQEYRLHKMWKSRASMDDRCFKFPVDSLVEIRLGKDMPLSDKEEIKQIARQNFPKAKIIECS</sequence>
<evidence type="ECO:0000313" key="1">
    <source>
        <dbReference type="EMBL" id="HJA85712.1"/>
    </source>
</evidence>
<dbReference type="InterPro" id="IPR021352">
    <property type="entry name" value="DUF2971"/>
</dbReference>
<comment type="caution">
    <text evidence="1">The sequence shown here is derived from an EMBL/GenBank/DDBJ whole genome shotgun (WGS) entry which is preliminary data.</text>
</comment>
<protein>
    <submittedName>
        <fullName evidence="1">DUF2971 domain-containing protein</fullName>
    </submittedName>
</protein>
<proteinExistence type="predicted"/>
<reference evidence="1" key="1">
    <citation type="journal article" date="2021" name="PeerJ">
        <title>Extensive microbial diversity within the chicken gut microbiome revealed by metagenomics and culture.</title>
        <authorList>
            <person name="Gilroy R."/>
            <person name="Ravi A."/>
            <person name="Getino M."/>
            <person name="Pursley I."/>
            <person name="Horton D.L."/>
            <person name="Alikhan N.F."/>
            <person name="Baker D."/>
            <person name="Gharbi K."/>
            <person name="Hall N."/>
            <person name="Watson M."/>
            <person name="Adriaenssens E.M."/>
            <person name="Foster-Nyarko E."/>
            <person name="Jarju S."/>
            <person name="Secka A."/>
            <person name="Antonio M."/>
            <person name="Oren A."/>
            <person name="Chaudhuri R.R."/>
            <person name="La Ragione R."/>
            <person name="Hildebrand F."/>
            <person name="Pallen M.J."/>
        </authorList>
    </citation>
    <scope>NUCLEOTIDE SEQUENCE</scope>
    <source>
        <strain evidence="1">ChiHjej12B11-9795</strain>
    </source>
</reference>
<dbReference type="Pfam" id="PF11185">
    <property type="entry name" value="DUF2971"/>
    <property type="match status" value="1"/>
</dbReference>
<name>A0A9D2KUT3_9BACE</name>
<reference evidence="1" key="2">
    <citation type="submission" date="2021-04" db="EMBL/GenBank/DDBJ databases">
        <authorList>
            <person name="Gilroy R."/>
        </authorList>
    </citation>
    <scope>NUCLEOTIDE SEQUENCE</scope>
    <source>
        <strain evidence="1">ChiHjej12B11-9795</strain>
    </source>
</reference>
<evidence type="ECO:0000313" key="2">
    <source>
        <dbReference type="Proteomes" id="UP000823862"/>
    </source>
</evidence>
<organism evidence="1 2">
    <name type="scientific">Candidatus Bacteroides avicola</name>
    <dbReference type="NCBI Taxonomy" id="2838468"/>
    <lineage>
        <taxon>Bacteria</taxon>
        <taxon>Pseudomonadati</taxon>
        <taxon>Bacteroidota</taxon>
        <taxon>Bacteroidia</taxon>
        <taxon>Bacteroidales</taxon>
        <taxon>Bacteroidaceae</taxon>
        <taxon>Bacteroides</taxon>
    </lineage>
</organism>
<dbReference type="Proteomes" id="UP000823862">
    <property type="component" value="Unassembled WGS sequence"/>
</dbReference>
<dbReference type="EMBL" id="DWZI01000034">
    <property type="protein sequence ID" value="HJA85712.1"/>
    <property type="molecule type" value="Genomic_DNA"/>
</dbReference>